<evidence type="ECO:0000313" key="1">
    <source>
        <dbReference type="EMBL" id="SDK11963.1"/>
    </source>
</evidence>
<evidence type="ECO:0000313" key="2">
    <source>
        <dbReference type="EMBL" id="SNS97904.1"/>
    </source>
</evidence>
<name>A0A239IZR5_9PSED</name>
<dbReference type="RefSeq" id="WP_089391619.1">
    <property type="nucleotide sequence ID" value="NZ_FNEC01000029.1"/>
</dbReference>
<evidence type="ECO:0000313" key="3">
    <source>
        <dbReference type="Proteomes" id="UP000198309"/>
    </source>
</evidence>
<keyword evidence="3" id="KW-1185">Reference proteome</keyword>
<evidence type="ECO:0000313" key="4">
    <source>
        <dbReference type="Proteomes" id="UP000199693"/>
    </source>
</evidence>
<accession>A0A239IZR5</accession>
<organism evidence="1 4">
    <name type="scientific">Pseudomonas delhiensis</name>
    <dbReference type="NCBI Taxonomy" id="366289"/>
    <lineage>
        <taxon>Bacteria</taxon>
        <taxon>Pseudomonadati</taxon>
        <taxon>Pseudomonadota</taxon>
        <taxon>Gammaproteobacteria</taxon>
        <taxon>Pseudomonadales</taxon>
        <taxon>Pseudomonadaceae</taxon>
        <taxon>Pseudomonas</taxon>
    </lineage>
</organism>
<protein>
    <submittedName>
        <fullName evidence="1">Uncharacterized protein</fullName>
    </submittedName>
</protein>
<dbReference type="AlphaFoldDB" id="A0A239IZR5"/>
<dbReference type="EMBL" id="FZPC01000011">
    <property type="protein sequence ID" value="SNS97904.1"/>
    <property type="molecule type" value="Genomic_DNA"/>
</dbReference>
<dbReference type="Proteomes" id="UP000199693">
    <property type="component" value="Unassembled WGS sequence"/>
</dbReference>
<gene>
    <name evidence="1" type="ORF">SAMN05216189_102931</name>
    <name evidence="2" type="ORF">SAMN06295949_11132</name>
</gene>
<dbReference type="EMBL" id="FNEC01000029">
    <property type="protein sequence ID" value="SDK11963.1"/>
    <property type="molecule type" value="Genomic_DNA"/>
</dbReference>
<reference evidence="2 3" key="2">
    <citation type="submission" date="2017-06" db="EMBL/GenBank/DDBJ databases">
        <authorList>
            <person name="Varghese N."/>
            <person name="Submissions S."/>
        </authorList>
    </citation>
    <scope>NUCLEOTIDE SEQUENCE [LARGE SCALE GENOMIC DNA]</scope>
    <source>
        <strain evidence="2 3">RLD-1</strain>
    </source>
</reference>
<dbReference type="Proteomes" id="UP000198309">
    <property type="component" value="Unassembled WGS sequence"/>
</dbReference>
<reference evidence="1 4" key="1">
    <citation type="submission" date="2016-10" db="EMBL/GenBank/DDBJ databases">
        <authorList>
            <person name="de Groot N.N."/>
        </authorList>
    </citation>
    <scope>NUCLEOTIDE SEQUENCE [LARGE SCALE GENOMIC DNA]</scope>
    <source>
        <strain evidence="1 4">CCM 7361</strain>
    </source>
</reference>
<proteinExistence type="predicted"/>
<sequence length="92" mass="10239">MPDRKLVPLQAQAYESVLYVDLSAPSEHLYEVAERRLSALEDLLRVLEVHEGHDVLVHETARVASALVPLVGEARQLYELARKRALEAPAGV</sequence>